<dbReference type="Gene3D" id="3.40.50.720">
    <property type="entry name" value="NAD(P)-binding Rossmann-like Domain"/>
    <property type="match status" value="1"/>
</dbReference>
<evidence type="ECO:0000256" key="4">
    <source>
        <dbReference type="ARBA" id="ARBA00023002"/>
    </source>
</evidence>
<evidence type="ECO:0000313" key="6">
    <source>
        <dbReference type="Proteomes" id="UP001437256"/>
    </source>
</evidence>
<keyword evidence="2" id="KW-0285">Flavoprotein</keyword>
<gene>
    <name evidence="5" type="ORF">AAF712_009187</name>
</gene>
<keyword evidence="6" id="KW-1185">Reference proteome</keyword>
<accession>A0ABR2ZRL3</accession>
<dbReference type="Proteomes" id="UP001437256">
    <property type="component" value="Unassembled WGS sequence"/>
</dbReference>
<comment type="cofactor">
    <cofactor evidence="1">
        <name>FAD</name>
        <dbReference type="ChEBI" id="CHEBI:57692"/>
    </cofactor>
</comment>
<dbReference type="PANTHER" id="PTHR11530:SF25">
    <property type="entry name" value="FAD DEPENDENT OXIDOREDUCTASE DOMAIN-CONTAINING PROTEIN"/>
    <property type="match status" value="1"/>
</dbReference>
<name>A0ABR2ZRL3_9AGAR</name>
<organism evidence="5 6">
    <name type="scientific">Marasmius tenuissimus</name>
    <dbReference type="NCBI Taxonomy" id="585030"/>
    <lineage>
        <taxon>Eukaryota</taxon>
        <taxon>Fungi</taxon>
        <taxon>Dikarya</taxon>
        <taxon>Basidiomycota</taxon>
        <taxon>Agaricomycotina</taxon>
        <taxon>Agaricomycetes</taxon>
        <taxon>Agaricomycetidae</taxon>
        <taxon>Agaricales</taxon>
        <taxon>Marasmiineae</taxon>
        <taxon>Marasmiaceae</taxon>
        <taxon>Marasmius</taxon>
    </lineage>
</organism>
<evidence type="ECO:0000256" key="3">
    <source>
        <dbReference type="ARBA" id="ARBA00022827"/>
    </source>
</evidence>
<sequence>MQRMKADCEAFLPELKSALIDPDYPIAQGLRPFRGTNVRVERELRSLGMGSPPSRIVHSYGQGGAGWSLSFGCAADVLKLVEEALQDVKPKGTTSEATVSQQME</sequence>
<protein>
    <submittedName>
        <fullName evidence="5">Uncharacterized protein</fullName>
    </submittedName>
</protein>
<proteinExistence type="predicted"/>
<keyword evidence="4" id="KW-0560">Oxidoreductase</keyword>
<evidence type="ECO:0000256" key="1">
    <source>
        <dbReference type="ARBA" id="ARBA00001974"/>
    </source>
</evidence>
<keyword evidence="3" id="KW-0274">FAD</keyword>
<dbReference type="EMBL" id="JBBXMP010000071">
    <property type="protein sequence ID" value="KAL0063905.1"/>
    <property type="molecule type" value="Genomic_DNA"/>
</dbReference>
<evidence type="ECO:0000313" key="5">
    <source>
        <dbReference type="EMBL" id="KAL0063905.1"/>
    </source>
</evidence>
<comment type="caution">
    <text evidence="5">The sequence shown here is derived from an EMBL/GenBank/DDBJ whole genome shotgun (WGS) entry which is preliminary data.</text>
</comment>
<dbReference type="InterPro" id="IPR023209">
    <property type="entry name" value="DAO"/>
</dbReference>
<evidence type="ECO:0000256" key="2">
    <source>
        <dbReference type="ARBA" id="ARBA00022630"/>
    </source>
</evidence>
<reference evidence="5 6" key="1">
    <citation type="submission" date="2024-05" db="EMBL/GenBank/DDBJ databases">
        <title>A draft genome resource for the thread blight pathogen Marasmius tenuissimus strain MS-2.</title>
        <authorList>
            <person name="Yulfo-Soto G.E."/>
            <person name="Baruah I.K."/>
            <person name="Amoako-Attah I."/>
            <person name="Bukari Y."/>
            <person name="Meinhardt L.W."/>
            <person name="Bailey B.A."/>
            <person name="Cohen S.P."/>
        </authorList>
    </citation>
    <scope>NUCLEOTIDE SEQUENCE [LARGE SCALE GENOMIC DNA]</scope>
    <source>
        <strain evidence="5 6">MS-2</strain>
    </source>
</reference>
<dbReference type="PANTHER" id="PTHR11530">
    <property type="entry name" value="D-AMINO ACID OXIDASE"/>
    <property type="match status" value="1"/>
</dbReference>